<evidence type="ECO:0000313" key="1">
    <source>
        <dbReference type="EMBL" id="KYN30334.1"/>
    </source>
</evidence>
<dbReference type="AlphaFoldDB" id="A0A151JSS0"/>
<dbReference type="Gene3D" id="3.30.420.10">
    <property type="entry name" value="Ribonuclease H-like superfamily/Ribonuclease H"/>
    <property type="match status" value="1"/>
</dbReference>
<sequence>ILCSLAADLNPPDFYLQRLLKFLVYEISIVNEDMLRQLIFDACNTIRNCFGIFERVRQSMIQCVQACIESNGRHFKHLL</sequence>
<accession>A0A151JSS0</accession>
<protein>
    <submittedName>
        <fullName evidence="1">Uncharacterized protein</fullName>
    </submittedName>
</protein>
<dbReference type="InterPro" id="IPR036397">
    <property type="entry name" value="RNaseH_sf"/>
</dbReference>
<reference evidence="1 2" key="1">
    <citation type="submission" date="2015-09" db="EMBL/GenBank/DDBJ databases">
        <title>Trachymyrmex cornetzi WGS genome.</title>
        <authorList>
            <person name="Nygaard S."/>
            <person name="Hu H."/>
            <person name="Boomsma J."/>
            <person name="Zhang G."/>
        </authorList>
    </citation>
    <scope>NUCLEOTIDE SEQUENCE [LARGE SCALE GENOMIC DNA]</scope>
    <source>
        <strain evidence="1">Tcor2-1</strain>
        <tissue evidence="1">Whole body</tissue>
    </source>
</reference>
<dbReference type="EMBL" id="KQ978530">
    <property type="protein sequence ID" value="KYN30334.1"/>
    <property type="molecule type" value="Genomic_DNA"/>
</dbReference>
<evidence type="ECO:0000313" key="2">
    <source>
        <dbReference type="Proteomes" id="UP000078492"/>
    </source>
</evidence>
<gene>
    <name evidence="1" type="ORF">ALC57_00256</name>
</gene>
<dbReference type="Proteomes" id="UP000078492">
    <property type="component" value="Unassembled WGS sequence"/>
</dbReference>
<dbReference type="GO" id="GO:0003676">
    <property type="term" value="F:nucleic acid binding"/>
    <property type="evidence" value="ECO:0007669"/>
    <property type="project" value="InterPro"/>
</dbReference>
<organism evidence="1 2">
    <name type="scientific">Trachymyrmex cornetzi</name>
    <dbReference type="NCBI Taxonomy" id="471704"/>
    <lineage>
        <taxon>Eukaryota</taxon>
        <taxon>Metazoa</taxon>
        <taxon>Ecdysozoa</taxon>
        <taxon>Arthropoda</taxon>
        <taxon>Hexapoda</taxon>
        <taxon>Insecta</taxon>
        <taxon>Pterygota</taxon>
        <taxon>Neoptera</taxon>
        <taxon>Endopterygota</taxon>
        <taxon>Hymenoptera</taxon>
        <taxon>Apocrita</taxon>
        <taxon>Aculeata</taxon>
        <taxon>Formicoidea</taxon>
        <taxon>Formicidae</taxon>
        <taxon>Myrmicinae</taxon>
        <taxon>Trachymyrmex</taxon>
    </lineage>
</organism>
<name>A0A151JSS0_9HYME</name>
<proteinExistence type="predicted"/>
<feature type="non-terminal residue" evidence="1">
    <location>
        <position position="1"/>
    </location>
</feature>
<keyword evidence="2" id="KW-1185">Reference proteome</keyword>